<evidence type="ECO:0000313" key="4">
    <source>
        <dbReference type="Proteomes" id="UP001597353"/>
    </source>
</evidence>
<dbReference type="Proteomes" id="UP001597353">
    <property type="component" value="Unassembled WGS sequence"/>
</dbReference>
<dbReference type="EMBL" id="JBHUGH010000006">
    <property type="protein sequence ID" value="MFD1912472.1"/>
    <property type="molecule type" value="Genomic_DNA"/>
</dbReference>
<evidence type="ECO:0000313" key="3">
    <source>
        <dbReference type="EMBL" id="MFD1912472.1"/>
    </source>
</evidence>
<keyword evidence="2" id="KW-0812">Transmembrane</keyword>
<keyword evidence="2" id="KW-1133">Transmembrane helix</keyword>
<feature type="region of interest" description="Disordered" evidence="1">
    <location>
        <begin position="1"/>
        <end position="38"/>
    </location>
</feature>
<feature type="compositionally biased region" description="Basic residues" evidence="1">
    <location>
        <begin position="29"/>
        <end position="38"/>
    </location>
</feature>
<evidence type="ECO:0008006" key="5">
    <source>
        <dbReference type="Google" id="ProtNLM"/>
    </source>
</evidence>
<keyword evidence="2" id="KW-0472">Membrane</keyword>
<organism evidence="3 4">
    <name type="scientific">Halodurantibacterium flavum</name>
    <dbReference type="NCBI Taxonomy" id="1382802"/>
    <lineage>
        <taxon>Bacteria</taxon>
        <taxon>Pseudomonadati</taxon>
        <taxon>Pseudomonadota</taxon>
        <taxon>Alphaproteobacteria</taxon>
        <taxon>Rhodobacterales</taxon>
        <taxon>Paracoccaceae</taxon>
        <taxon>Halodurantibacterium</taxon>
    </lineage>
</organism>
<keyword evidence="4" id="KW-1185">Reference proteome</keyword>
<accession>A0ABW4S7B4</accession>
<comment type="caution">
    <text evidence="3">The sequence shown here is derived from an EMBL/GenBank/DDBJ whole genome shotgun (WGS) entry which is preliminary data.</text>
</comment>
<evidence type="ECO:0000256" key="1">
    <source>
        <dbReference type="SAM" id="MobiDB-lite"/>
    </source>
</evidence>
<feature type="transmembrane region" description="Helical" evidence="2">
    <location>
        <begin position="47"/>
        <end position="67"/>
    </location>
</feature>
<reference evidence="4" key="1">
    <citation type="journal article" date="2019" name="Int. J. Syst. Evol. Microbiol.">
        <title>The Global Catalogue of Microorganisms (GCM) 10K type strain sequencing project: providing services to taxonomists for standard genome sequencing and annotation.</title>
        <authorList>
            <consortium name="The Broad Institute Genomics Platform"/>
            <consortium name="The Broad Institute Genome Sequencing Center for Infectious Disease"/>
            <person name="Wu L."/>
            <person name="Ma J."/>
        </authorList>
    </citation>
    <scope>NUCLEOTIDE SEQUENCE [LARGE SCALE GENOMIC DNA]</scope>
    <source>
        <strain evidence="4">CGMCC 4.7242</strain>
    </source>
</reference>
<sequence>MTGAGDKATGQLDKEPAHRQGAPAQNRQKAGRRSTGRRARRRGSFSIWLISTTLFLAILVGVVVFAATERGLPAPGWVLEKVESRLDAGLPAGMAIRLGAAEVEIERGFTPRLLVRDLEVFLAETPTEPLARFSVIEARLSREDLLAGQFRPTVLRISGGHALLRRDEEGRFDLSLGGDGAFETPGSFAEVLQAVDTVFDMPALRGVQRIEADRLTLTLADARAGEIWQVSDGRVSLMQDDEAVALRLGVGLIGTWGTPASAEMSFVSRRDSPEAELSVRIEDVAAADVAAQSAALSWLSLVEAPISGELAARIDEAGEVVTLKGGLRLGAGALRPLDGMRPIAFDVAQLSLDYDPQARRIVFNDVVIDSPTLRMAAGGHAYLEEMEHGLPGVLLGQFRFSDVQIDPEEIFEEPVRFSEGAVDVRLRLDPFTATIGQVTLIEDGRRLMAEGEIGAEADGWRVALDLALNEITHDRLLALWPPGIVHGMRNWLVENVQTGLIYNVTAALRLAPGQETRLAVGYEFSDAEVRFLRTMPPILDGRGYATIENTSYVMVLDEGEVAAPQGGRIAVQDSVFRVADVTERPATADLDLRTESSITAALSFLDEPPFQFLTRANRPVDLVEGRATLEARMRIPLRRGVQPVDVDYHVTGTLHDVTSDRIVPGRQLVSESLRLEATPSRLQIGGPGRLEGVPFDVVFSQPLGPGTQTMPARVSGWAELSPRAVAAFVPALPQEMISGRGRASLEVELPRGGRPRLSLRSDLAGVGLRLDPVGWRLGEAATGTLDLDVTLAEVPQVDRLRINAPGLSAEGRIDLRAGGGLDALRLSRVRLGGWLDAPVVLRGQGTGNALTVEVAGGTLDLRGDGLPGFDAGSGSGGSSGGGGMQAGPLQARLDRVIVTDQISLTGVTGRFNPQTGMAGRFEGMLNGAVPVSGQIAPAMAPDGRLLGRNLIQVSANDAGAVVEAAGLFRGARGGALDLRLLPLGGGHFDGWLRAGQVNVHRAPALAQILGALSIVGLLEQLDGQGIVFDETSAEFRLTPDGIEIIRSAATGPSLGVTLQGVYRNATRSLDMQGVVSPVYLVNVVGSLISRPGEGLFGFNYGLSGPASAPRVSVNPLSLLAPGAVRDLLRPPQPSLSAPAVAQSNQSP</sequence>
<name>A0ABW4S7B4_9RHOB</name>
<evidence type="ECO:0000256" key="2">
    <source>
        <dbReference type="SAM" id="Phobius"/>
    </source>
</evidence>
<proteinExistence type="predicted"/>
<gene>
    <name evidence="3" type="ORF">ACFSGJ_09615</name>
</gene>
<protein>
    <recommendedName>
        <fullName evidence="5">AsmA-like C-terminal domain-containing protein</fullName>
    </recommendedName>
</protein>